<dbReference type="OrthoDB" id="4211860at2"/>
<name>A0A3N2BCU3_9MICO</name>
<comment type="caution">
    <text evidence="2">The sequence shown here is derived from an EMBL/GenBank/DDBJ whole genome shotgun (WGS) entry which is preliminary data.</text>
</comment>
<evidence type="ECO:0000256" key="1">
    <source>
        <dbReference type="SAM" id="Phobius"/>
    </source>
</evidence>
<gene>
    <name evidence="2" type="ORF">EDD31_1436</name>
</gene>
<accession>A0A3N2BCU3</accession>
<proteinExistence type="predicted"/>
<dbReference type="Proteomes" id="UP000280668">
    <property type="component" value="Unassembled WGS sequence"/>
</dbReference>
<keyword evidence="1" id="KW-0472">Membrane</keyword>
<dbReference type="RefSeq" id="WP_123303539.1">
    <property type="nucleotide sequence ID" value="NZ_RKHK01000001.1"/>
</dbReference>
<keyword evidence="1" id="KW-1133">Transmembrane helix</keyword>
<dbReference type="EMBL" id="RKHK01000001">
    <property type="protein sequence ID" value="ROR73070.1"/>
    <property type="molecule type" value="Genomic_DNA"/>
</dbReference>
<reference evidence="2 3" key="1">
    <citation type="submission" date="2018-11" db="EMBL/GenBank/DDBJ databases">
        <title>Sequencing the genomes of 1000 actinobacteria strains.</title>
        <authorList>
            <person name="Klenk H.-P."/>
        </authorList>
    </citation>
    <scope>NUCLEOTIDE SEQUENCE [LARGE SCALE GENOMIC DNA]</scope>
    <source>
        <strain evidence="2 3">DSM 11294</strain>
    </source>
</reference>
<feature type="transmembrane region" description="Helical" evidence="1">
    <location>
        <begin position="127"/>
        <end position="154"/>
    </location>
</feature>
<evidence type="ECO:0000313" key="3">
    <source>
        <dbReference type="Proteomes" id="UP000280668"/>
    </source>
</evidence>
<feature type="transmembrane region" description="Helical" evidence="1">
    <location>
        <begin position="20"/>
        <end position="43"/>
    </location>
</feature>
<evidence type="ECO:0000313" key="2">
    <source>
        <dbReference type="EMBL" id="ROR73070.1"/>
    </source>
</evidence>
<keyword evidence="1" id="KW-0812">Transmembrane</keyword>
<feature type="transmembrane region" description="Helical" evidence="1">
    <location>
        <begin position="49"/>
        <end position="71"/>
    </location>
</feature>
<organism evidence="2 3">
    <name type="scientific">Bogoriella caseilytica</name>
    <dbReference type="NCBI Taxonomy" id="56055"/>
    <lineage>
        <taxon>Bacteria</taxon>
        <taxon>Bacillati</taxon>
        <taxon>Actinomycetota</taxon>
        <taxon>Actinomycetes</taxon>
        <taxon>Micrococcales</taxon>
        <taxon>Bogoriellaceae</taxon>
        <taxon>Bogoriella</taxon>
    </lineage>
</organism>
<protein>
    <submittedName>
        <fullName evidence="2">Uncharacterized protein DUF624</fullName>
    </submittedName>
</protein>
<feature type="transmembrane region" description="Helical" evidence="1">
    <location>
        <begin position="92"/>
        <end position="115"/>
    </location>
</feature>
<feature type="transmembrane region" description="Helical" evidence="1">
    <location>
        <begin position="166"/>
        <end position="189"/>
    </location>
</feature>
<dbReference type="AlphaFoldDB" id="A0A3N2BCU3"/>
<sequence>MSQARELGSGPLGRATASVYTLLITGLLLVLVTAPSAVLVLLLDASPGNLPAMAAVLVPVGPAISAAVFALHDADRAEELSPARAFWRGYRLGVVDALKLWVPYLLAVTVIGFTLVNIELAGVPAGYGLLLLVLGVALTVWVLQALLISALFSFRARDVARLSVYYLARLPLVGLGALAIVIIALGIVVLTLEPILVLAAPVLLWMLVRTSAPLIRDVTTNFTTEGTP</sequence>
<keyword evidence="3" id="KW-1185">Reference proteome</keyword>